<organism evidence="1 2">
    <name type="scientific">Actinomadura barringtoniae</name>
    <dbReference type="NCBI Taxonomy" id="1427535"/>
    <lineage>
        <taxon>Bacteria</taxon>
        <taxon>Bacillati</taxon>
        <taxon>Actinomycetota</taxon>
        <taxon>Actinomycetes</taxon>
        <taxon>Streptosporangiales</taxon>
        <taxon>Thermomonosporaceae</taxon>
        <taxon>Actinomadura</taxon>
    </lineage>
</organism>
<protein>
    <submittedName>
        <fullName evidence="1">Uncharacterized protein</fullName>
    </submittedName>
</protein>
<dbReference type="EMBL" id="JAGEOJ010000040">
    <property type="protein sequence ID" value="MBO2455696.1"/>
    <property type="molecule type" value="Genomic_DNA"/>
</dbReference>
<evidence type="ECO:0000313" key="1">
    <source>
        <dbReference type="EMBL" id="MBO2455696.1"/>
    </source>
</evidence>
<reference evidence="1" key="1">
    <citation type="submission" date="2021-03" db="EMBL/GenBank/DDBJ databases">
        <authorList>
            <person name="Kanchanasin P."/>
            <person name="Saeng-In P."/>
            <person name="Phongsopitanun W."/>
            <person name="Yuki M."/>
            <person name="Kudo T."/>
            <person name="Ohkuma M."/>
            <person name="Tanasupawat S."/>
        </authorList>
    </citation>
    <scope>NUCLEOTIDE SEQUENCE</scope>
    <source>
        <strain evidence="1">GKU 128</strain>
    </source>
</reference>
<keyword evidence="2" id="KW-1185">Reference proteome</keyword>
<comment type="caution">
    <text evidence="1">The sequence shown here is derived from an EMBL/GenBank/DDBJ whole genome shotgun (WGS) entry which is preliminary data.</text>
</comment>
<name>A0A939PMU2_9ACTN</name>
<evidence type="ECO:0000313" key="2">
    <source>
        <dbReference type="Proteomes" id="UP000669179"/>
    </source>
</evidence>
<sequence length="157" mass="17556">MTQRNPGRLMSEHAGIVEAPLDEVREVLLAVPTGKLHGAEIPLVIGRQDDREVVITGGPATFTAQISGVTLTIDVDREAGWVQARGQWWWCGRFQVEEHPEGALIRQQTFNLATGLTSRLVPFTVGRSHRDNGRSVFTHVLERLTELRGWKTRPLND</sequence>
<dbReference type="RefSeq" id="WP_208263911.1">
    <property type="nucleotide sequence ID" value="NZ_JAGEOJ010000040.1"/>
</dbReference>
<accession>A0A939PMU2</accession>
<dbReference type="AlphaFoldDB" id="A0A939PMU2"/>
<proteinExistence type="predicted"/>
<gene>
    <name evidence="1" type="ORF">J4573_52080</name>
</gene>
<dbReference type="Proteomes" id="UP000669179">
    <property type="component" value="Unassembled WGS sequence"/>
</dbReference>